<dbReference type="PANTHER" id="PTHR16517">
    <property type="entry name" value="TUBBY-RELATED"/>
    <property type="match status" value="1"/>
</dbReference>
<dbReference type="EMBL" id="RRYP01001202">
    <property type="protein sequence ID" value="TNV86260.1"/>
    <property type="molecule type" value="Genomic_DNA"/>
</dbReference>
<gene>
    <name evidence="3" type="ORF">FGO68_gene8617</name>
</gene>
<dbReference type="InterPro" id="IPR025659">
    <property type="entry name" value="Tubby-like_C"/>
</dbReference>
<dbReference type="PRINTS" id="PR01573">
    <property type="entry name" value="SUPERTUBBY"/>
</dbReference>
<dbReference type="Gene3D" id="3.20.90.10">
    <property type="entry name" value="Tubby Protein, Chain A"/>
    <property type="match status" value="1"/>
</dbReference>
<dbReference type="SUPFAM" id="SSF54518">
    <property type="entry name" value="Tubby C-terminal domain-like"/>
    <property type="match status" value="1"/>
</dbReference>
<organism evidence="3 4">
    <name type="scientific">Halteria grandinella</name>
    <dbReference type="NCBI Taxonomy" id="5974"/>
    <lineage>
        <taxon>Eukaryota</taxon>
        <taxon>Sar</taxon>
        <taxon>Alveolata</taxon>
        <taxon>Ciliophora</taxon>
        <taxon>Intramacronucleata</taxon>
        <taxon>Spirotrichea</taxon>
        <taxon>Stichotrichia</taxon>
        <taxon>Sporadotrichida</taxon>
        <taxon>Halteriidae</taxon>
        <taxon>Halteria</taxon>
    </lineage>
</organism>
<dbReference type="OrthoDB" id="8775810at2759"/>
<evidence type="ECO:0000256" key="1">
    <source>
        <dbReference type="ARBA" id="ARBA00007129"/>
    </source>
</evidence>
<comment type="caution">
    <text evidence="3">The sequence shown here is derived from an EMBL/GenBank/DDBJ whole genome shotgun (WGS) entry which is preliminary data.</text>
</comment>
<reference evidence="3" key="1">
    <citation type="submission" date="2019-06" db="EMBL/GenBank/DDBJ databases">
        <authorList>
            <person name="Zheng W."/>
        </authorList>
    </citation>
    <scope>NUCLEOTIDE SEQUENCE</scope>
    <source>
        <strain evidence="3">QDHG01</strain>
    </source>
</reference>
<name>A0A8J8P5L7_HALGN</name>
<dbReference type="Proteomes" id="UP000785679">
    <property type="component" value="Unassembled WGS sequence"/>
</dbReference>
<feature type="domain" description="Tubby C-terminal" evidence="2">
    <location>
        <begin position="245"/>
        <end position="324"/>
    </location>
</feature>
<accession>A0A8J8P5L7</accession>
<evidence type="ECO:0000313" key="4">
    <source>
        <dbReference type="Proteomes" id="UP000785679"/>
    </source>
</evidence>
<keyword evidence="4" id="KW-1185">Reference proteome</keyword>
<sequence length="331" mass="38519">MTYLSQNFDIHNVFEFLRISASEPDNKEAMRESYWIIVYIYLRKIAWDISDSFQNEKTKAMLQSVNPHDFTFSQGFLVHEKTQKKIDLSCFVQTAIEEAQEKAQYLALNNMHNLTKVNRIKSEDRLLSDYPHFYSLKMEGREDVRLHGMRNSENGEFIISSIQGNFTLYGRGFLGIVQPNFLGTKFEVYDFGIEPGYIQTTNLPRDFLPVRKRVSTIEYDTNFFAEKPRSFRVSIVEEQKGQHPNERHLENLAPRFNEQRGCYTLNFYGRVSKASARNFQLIETDGDEDEIILSHGKFQRNEFNLDFRAPVNQLVGFAVSLSAIGKKRVVG</sequence>
<dbReference type="AlphaFoldDB" id="A0A8J8P5L7"/>
<evidence type="ECO:0000313" key="3">
    <source>
        <dbReference type="EMBL" id="TNV86260.1"/>
    </source>
</evidence>
<protein>
    <recommendedName>
        <fullName evidence="2">Tubby C-terminal domain-containing protein</fullName>
    </recommendedName>
</protein>
<comment type="similarity">
    <text evidence="1">Belongs to the TUB family.</text>
</comment>
<dbReference type="InterPro" id="IPR000007">
    <property type="entry name" value="Tubby_C"/>
</dbReference>
<feature type="domain" description="Tubby C-terminal" evidence="2">
    <location>
        <begin position="118"/>
        <end position="237"/>
    </location>
</feature>
<proteinExistence type="inferred from homology"/>
<evidence type="ECO:0000259" key="2">
    <source>
        <dbReference type="Pfam" id="PF01167"/>
    </source>
</evidence>
<dbReference type="Pfam" id="PF01167">
    <property type="entry name" value="Tub"/>
    <property type="match status" value="2"/>
</dbReference>
<dbReference type="PANTHER" id="PTHR16517:SF7">
    <property type="entry name" value="PROTEIN KING TUBBY"/>
    <property type="match status" value="1"/>
</dbReference>